<dbReference type="SUPFAM" id="SSF48452">
    <property type="entry name" value="TPR-like"/>
    <property type="match status" value="1"/>
</dbReference>
<feature type="region of interest" description="Disordered" evidence="1">
    <location>
        <begin position="1"/>
        <end position="21"/>
    </location>
</feature>
<keyword evidence="2" id="KW-0812">Transmembrane</keyword>
<dbReference type="Proteomes" id="UP000697710">
    <property type="component" value="Unassembled WGS sequence"/>
</dbReference>
<sequence length="257" mass="28654">MKNPAAPQTPKVPVTSHAPGSGVQRLSRVRRLPGVLAFTVGGLLLLSAAIPAGVRFDRAMARPADPTELALFPTGDWVRPAVCGFSALAADIVWLRALQYYGQHRGTDRHYPYLETLFRTLTDLDPHFINAYIFGALTLAEDEHREEAALELLRRGIARNPESWWLVFEYGFMFYVHGHDPVRASYWLTRAAHMEGAPEWTARLAAHASSQAGQATTAIALWREVYRNTENDEIRRIAVEKLAELGVSVEPNERVVG</sequence>
<keyword evidence="2" id="KW-0472">Membrane</keyword>
<evidence type="ECO:0000313" key="4">
    <source>
        <dbReference type="Proteomes" id="UP000697710"/>
    </source>
</evidence>
<dbReference type="AlphaFoldDB" id="A0A956RMR2"/>
<organism evidence="3 4">
    <name type="scientific">Eiseniibacteriota bacterium</name>
    <dbReference type="NCBI Taxonomy" id="2212470"/>
    <lineage>
        <taxon>Bacteria</taxon>
        <taxon>Candidatus Eiseniibacteriota</taxon>
    </lineage>
</organism>
<evidence type="ECO:0008006" key="5">
    <source>
        <dbReference type="Google" id="ProtNLM"/>
    </source>
</evidence>
<reference evidence="3" key="1">
    <citation type="submission" date="2020-04" db="EMBL/GenBank/DDBJ databases">
        <authorList>
            <person name="Zhang T."/>
        </authorList>
    </citation>
    <scope>NUCLEOTIDE SEQUENCE</scope>
    <source>
        <strain evidence="3">HKST-UBA01</strain>
    </source>
</reference>
<reference evidence="3" key="2">
    <citation type="journal article" date="2021" name="Microbiome">
        <title>Successional dynamics and alternative stable states in a saline activated sludge microbial community over 9 years.</title>
        <authorList>
            <person name="Wang Y."/>
            <person name="Ye J."/>
            <person name="Ju F."/>
            <person name="Liu L."/>
            <person name="Boyd J.A."/>
            <person name="Deng Y."/>
            <person name="Parks D.H."/>
            <person name="Jiang X."/>
            <person name="Yin X."/>
            <person name="Woodcroft B.J."/>
            <person name="Tyson G.W."/>
            <person name="Hugenholtz P."/>
            <person name="Polz M.F."/>
            <person name="Zhang T."/>
        </authorList>
    </citation>
    <scope>NUCLEOTIDE SEQUENCE</scope>
    <source>
        <strain evidence="3">HKST-UBA01</strain>
    </source>
</reference>
<proteinExistence type="predicted"/>
<gene>
    <name evidence="3" type="ORF">KC729_03395</name>
</gene>
<feature type="transmembrane region" description="Helical" evidence="2">
    <location>
        <begin position="35"/>
        <end position="54"/>
    </location>
</feature>
<keyword evidence="2" id="KW-1133">Transmembrane helix</keyword>
<dbReference type="InterPro" id="IPR011990">
    <property type="entry name" value="TPR-like_helical_dom_sf"/>
</dbReference>
<evidence type="ECO:0000256" key="1">
    <source>
        <dbReference type="SAM" id="MobiDB-lite"/>
    </source>
</evidence>
<dbReference type="Gene3D" id="1.25.40.10">
    <property type="entry name" value="Tetratricopeptide repeat domain"/>
    <property type="match status" value="1"/>
</dbReference>
<name>A0A956RMR2_UNCEI</name>
<evidence type="ECO:0000313" key="3">
    <source>
        <dbReference type="EMBL" id="MCA9726701.1"/>
    </source>
</evidence>
<accession>A0A956RMR2</accession>
<protein>
    <recommendedName>
        <fullName evidence="5">Tetratricopeptide repeat protein</fullName>
    </recommendedName>
</protein>
<comment type="caution">
    <text evidence="3">The sequence shown here is derived from an EMBL/GenBank/DDBJ whole genome shotgun (WGS) entry which is preliminary data.</text>
</comment>
<dbReference type="EMBL" id="JAGQHR010000057">
    <property type="protein sequence ID" value="MCA9726701.1"/>
    <property type="molecule type" value="Genomic_DNA"/>
</dbReference>
<evidence type="ECO:0000256" key="2">
    <source>
        <dbReference type="SAM" id="Phobius"/>
    </source>
</evidence>